<protein>
    <submittedName>
        <fullName evidence="2">Uncharacterized protein</fullName>
    </submittedName>
</protein>
<dbReference type="AlphaFoldDB" id="A0A9P7FRH5"/>
<reference evidence="2" key="2">
    <citation type="submission" date="2021-10" db="EMBL/GenBank/DDBJ databases">
        <title>Phylogenomics reveals ancestral predisposition of the termite-cultivated fungus Termitomyces towards a domesticated lifestyle.</title>
        <authorList>
            <person name="Auxier B."/>
            <person name="Grum-Grzhimaylo A."/>
            <person name="Cardenas M.E."/>
            <person name="Lodge J.D."/>
            <person name="Laessoe T."/>
            <person name="Pedersen O."/>
            <person name="Smith M.E."/>
            <person name="Kuyper T.W."/>
            <person name="Franco-Molano E.A."/>
            <person name="Baroni T.J."/>
            <person name="Aanen D.K."/>
        </authorList>
    </citation>
    <scope>NUCLEOTIDE SEQUENCE</scope>
    <source>
        <strain evidence="2">D49</strain>
    </source>
</reference>
<keyword evidence="3" id="KW-1185">Reference proteome</keyword>
<feature type="compositionally biased region" description="Basic and acidic residues" evidence="1">
    <location>
        <begin position="313"/>
        <end position="328"/>
    </location>
</feature>
<evidence type="ECO:0000256" key="1">
    <source>
        <dbReference type="SAM" id="MobiDB-lite"/>
    </source>
</evidence>
<sequence>MPDLFSASASAGPLNTTHHAQTFTTPAHVGPPPQLPNLSSIGHALGPTATGPTVLDNFSQAGTPASAFGQLELLNDEASTPTKHLPPHGDTHNRLPAPETGWSHITARRGWAHFDQLTQGNDTWNVHDYSHHLLRMGLHLDYLTNGLQVRGNENGDTDTPAFEIVTDNISTNKLAVLMDWLEATAEYVRHLVELRTDFQPRPPPINNGIDNNLDYNNNNNNMQEDQQWIDEYGIPVPQPSTNESDIFLKQVLNIMSEMCQEMKASIQAINDKVEKATNLTAPALKPRLPKSPIAPTNPASPSFTPHGPANVENKSKDIPDTDRRKLESLKASLDNPQLGTWDRDT</sequence>
<organism evidence="2 3">
    <name type="scientific">Sphagnurus paluster</name>
    <dbReference type="NCBI Taxonomy" id="117069"/>
    <lineage>
        <taxon>Eukaryota</taxon>
        <taxon>Fungi</taxon>
        <taxon>Dikarya</taxon>
        <taxon>Basidiomycota</taxon>
        <taxon>Agaricomycotina</taxon>
        <taxon>Agaricomycetes</taxon>
        <taxon>Agaricomycetidae</taxon>
        <taxon>Agaricales</taxon>
        <taxon>Tricholomatineae</taxon>
        <taxon>Lyophyllaceae</taxon>
        <taxon>Sphagnurus</taxon>
    </lineage>
</organism>
<accession>A0A9P7FRH5</accession>
<gene>
    <name evidence="2" type="ORF">H0H81_003583</name>
</gene>
<name>A0A9P7FRH5_9AGAR</name>
<feature type="compositionally biased region" description="Polar residues" evidence="1">
    <location>
        <begin position="7"/>
        <end position="25"/>
    </location>
</feature>
<dbReference type="Proteomes" id="UP000717328">
    <property type="component" value="Unassembled WGS sequence"/>
</dbReference>
<evidence type="ECO:0000313" key="2">
    <source>
        <dbReference type="EMBL" id="KAG5634060.1"/>
    </source>
</evidence>
<dbReference type="EMBL" id="JABCKI010006674">
    <property type="protein sequence ID" value="KAG5634060.1"/>
    <property type="molecule type" value="Genomic_DNA"/>
</dbReference>
<comment type="caution">
    <text evidence="2">The sequence shown here is derived from an EMBL/GenBank/DDBJ whole genome shotgun (WGS) entry which is preliminary data.</text>
</comment>
<feature type="region of interest" description="Disordered" evidence="1">
    <location>
        <begin position="1"/>
        <end position="61"/>
    </location>
</feature>
<evidence type="ECO:0000313" key="3">
    <source>
        <dbReference type="Proteomes" id="UP000717328"/>
    </source>
</evidence>
<feature type="region of interest" description="Disordered" evidence="1">
    <location>
        <begin position="281"/>
        <end position="345"/>
    </location>
</feature>
<reference evidence="2" key="1">
    <citation type="submission" date="2021-02" db="EMBL/GenBank/DDBJ databases">
        <authorList>
            <person name="Nieuwenhuis M."/>
            <person name="Van De Peppel L.J.J."/>
        </authorList>
    </citation>
    <scope>NUCLEOTIDE SEQUENCE</scope>
    <source>
        <strain evidence="2">D49</strain>
    </source>
</reference>
<proteinExistence type="predicted"/>